<dbReference type="SUPFAM" id="SSF49344">
    <property type="entry name" value="CBD9-like"/>
    <property type="match status" value="1"/>
</dbReference>
<dbReference type="Pfam" id="PF16010">
    <property type="entry name" value="CDH-cyt"/>
    <property type="match status" value="1"/>
</dbReference>
<dbReference type="AlphaFoldDB" id="A0AAD5Y6Z8"/>
<keyword evidence="4" id="KW-1185">Reference proteome</keyword>
<keyword evidence="1" id="KW-0732">Signal</keyword>
<dbReference type="EMBL" id="JADGKB010000016">
    <property type="protein sequence ID" value="KAJ3259688.1"/>
    <property type="molecule type" value="Genomic_DNA"/>
</dbReference>
<organism evidence="3 4">
    <name type="scientific">Boothiomyces macroporosus</name>
    <dbReference type="NCBI Taxonomy" id="261099"/>
    <lineage>
        <taxon>Eukaryota</taxon>
        <taxon>Fungi</taxon>
        <taxon>Fungi incertae sedis</taxon>
        <taxon>Chytridiomycota</taxon>
        <taxon>Chytridiomycota incertae sedis</taxon>
        <taxon>Chytridiomycetes</taxon>
        <taxon>Rhizophydiales</taxon>
        <taxon>Terramycetaceae</taxon>
        <taxon>Boothiomyces</taxon>
    </lineage>
</organism>
<sequence>MKFVALSAIAAVVSADSFCDGQRFCVYGTGTSSSVTITVHAAASGWAGVGIGTEMTNSQLFVGWQNSTKGYTLISAKAPSQVQPTVDSPLKLTQVPLAVPAPSWAKLAYSFSTSVSGISQSTNIIWAYSNSPPSSNIDSPKAQFAQHQATGTTSGVNLLTTGSTSATPAASTTTSGSEGLIAGSVALANILYAFVL</sequence>
<dbReference type="Gene3D" id="2.60.40.1210">
    <property type="entry name" value="Cellobiose dehydrogenase, cytochrome domain"/>
    <property type="match status" value="1"/>
</dbReference>
<dbReference type="PANTHER" id="PTHR47797">
    <property type="entry name" value="DEHYDROGENASE, PUTATIVE (AFU_ORTHOLOGUE AFUA_8G05805)-RELATED"/>
    <property type="match status" value="1"/>
</dbReference>
<evidence type="ECO:0000256" key="1">
    <source>
        <dbReference type="SAM" id="SignalP"/>
    </source>
</evidence>
<evidence type="ECO:0000259" key="2">
    <source>
        <dbReference type="Pfam" id="PF16010"/>
    </source>
</evidence>
<accession>A0AAD5Y6Z8</accession>
<protein>
    <recommendedName>
        <fullName evidence="2">Cellobiose dehydrogenase-like cytochrome domain-containing protein</fullName>
    </recommendedName>
</protein>
<dbReference type="Proteomes" id="UP001210925">
    <property type="component" value="Unassembled WGS sequence"/>
</dbReference>
<dbReference type="InterPro" id="IPR015920">
    <property type="entry name" value="Cellobiose_DH-like_cyt"/>
</dbReference>
<feature type="chain" id="PRO_5042072442" description="Cellobiose dehydrogenase-like cytochrome domain-containing protein" evidence="1">
    <location>
        <begin position="16"/>
        <end position="196"/>
    </location>
</feature>
<reference evidence="3" key="1">
    <citation type="submission" date="2020-05" db="EMBL/GenBank/DDBJ databases">
        <title>Phylogenomic resolution of chytrid fungi.</title>
        <authorList>
            <person name="Stajich J.E."/>
            <person name="Amses K."/>
            <person name="Simmons R."/>
            <person name="Seto K."/>
            <person name="Myers J."/>
            <person name="Bonds A."/>
            <person name="Quandt C.A."/>
            <person name="Barry K."/>
            <person name="Liu P."/>
            <person name="Grigoriev I."/>
            <person name="Longcore J.E."/>
            <person name="James T.Y."/>
        </authorList>
    </citation>
    <scope>NUCLEOTIDE SEQUENCE</scope>
    <source>
        <strain evidence="3">PLAUS21</strain>
    </source>
</reference>
<gene>
    <name evidence="3" type="ORF">HK103_001949</name>
</gene>
<evidence type="ECO:0000313" key="4">
    <source>
        <dbReference type="Proteomes" id="UP001210925"/>
    </source>
</evidence>
<feature type="signal peptide" evidence="1">
    <location>
        <begin position="1"/>
        <end position="15"/>
    </location>
</feature>
<evidence type="ECO:0000313" key="3">
    <source>
        <dbReference type="EMBL" id="KAJ3259688.1"/>
    </source>
</evidence>
<name>A0AAD5Y6Z8_9FUNG</name>
<dbReference type="PANTHER" id="PTHR47797:SF3">
    <property type="entry name" value="CYTOCHROME B561 DOMAIN-CONTAINING PROTEIN"/>
    <property type="match status" value="1"/>
</dbReference>
<proteinExistence type="predicted"/>
<feature type="domain" description="Cellobiose dehydrogenase-like cytochrome" evidence="2">
    <location>
        <begin position="36"/>
        <end position="153"/>
    </location>
</feature>
<comment type="caution">
    <text evidence="3">The sequence shown here is derived from an EMBL/GenBank/DDBJ whole genome shotgun (WGS) entry which is preliminary data.</text>
</comment>